<proteinExistence type="inferred from homology"/>
<comment type="caution">
    <text evidence="3">The sequence shown here is derived from an EMBL/GenBank/DDBJ whole genome shotgun (WGS) entry which is preliminary data.</text>
</comment>
<evidence type="ECO:0000313" key="4">
    <source>
        <dbReference type="Proteomes" id="UP000576393"/>
    </source>
</evidence>
<protein>
    <submittedName>
        <fullName evidence="3">Uncharacterized protein YndB with AHSA1/START domain</fullName>
    </submittedName>
</protein>
<evidence type="ECO:0000259" key="2">
    <source>
        <dbReference type="Pfam" id="PF08327"/>
    </source>
</evidence>
<dbReference type="AlphaFoldDB" id="A0A852US57"/>
<dbReference type="CDD" id="cd07814">
    <property type="entry name" value="SRPBCC_CalC_Aha1-like"/>
    <property type="match status" value="1"/>
</dbReference>
<evidence type="ECO:0000313" key="3">
    <source>
        <dbReference type="EMBL" id="NYF38266.1"/>
    </source>
</evidence>
<dbReference type="InterPro" id="IPR013538">
    <property type="entry name" value="ASHA1/2-like_C"/>
</dbReference>
<dbReference type="Proteomes" id="UP000576393">
    <property type="component" value="Unassembled WGS sequence"/>
</dbReference>
<sequence length="152" mass="17231">MTSRIEITRTFDAPRELVYAAWTEPKHFTHWWGAPLDTISMDVRPGGEWRATIVVDEQTQVPFAGVYREVVPNEKLTYSLLDLSDDAEKEAARQQRDGDTEELVTVTFADAPGGTELTFVQEGNLPEDEVPRATEGWGYFFTALDEYLKSVK</sequence>
<accession>A0A852US57</accession>
<dbReference type="RefSeq" id="WP_179818045.1">
    <property type="nucleotide sequence ID" value="NZ_CP192034.1"/>
</dbReference>
<dbReference type="InterPro" id="IPR023393">
    <property type="entry name" value="START-like_dom_sf"/>
</dbReference>
<keyword evidence="4" id="KW-1185">Reference proteome</keyword>
<dbReference type="Gene3D" id="3.30.530.20">
    <property type="match status" value="1"/>
</dbReference>
<dbReference type="Pfam" id="PF08327">
    <property type="entry name" value="AHSA1"/>
    <property type="match status" value="1"/>
</dbReference>
<organism evidence="3 4">
    <name type="scientific">Streptosporangium sandarakinum</name>
    <dbReference type="NCBI Taxonomy" id="1260955"/>
    <lineage>
        <taxon>Bacteria</taxon>
        <taxon>Bacillati</taxon>
        <taxon>Actinomycetota</taxon>
        <taxon>Actinomycetes</taxon>
        <taxon>Streptosporangiales</taxon>
        <taxon>Streptosporangiaceae</taxon>
        <taxon>Streptosporangium</taxon>
    </lineage>
</organism>
<gene>
    <name evidence="3" type="ORF">HDA43_000425</name>
</gene>
<reference evidence="3 4" key="1">
    <citation type="submission" date="2020-07" db="EMBL/GenBank/DDBJ databases">
        <title>Sequencing the genomes of 1000 actinobacteria strains.</title>
        <authorList>
            <person name="Klenk H.-P."/>
        </authorList>
    </citation>
    <scope>NUCLEOTIDE SEQUENCE [LARGE SCALE GENOMIC DNA]</scope>
    <source>
        <strain evidence="3 4">DSM 45763</strain>
    </source>
</reference>
<comment type="similarity">
    <text evidence="1">Belongs to the AHA1 family.</text>
</comment>
<dbReference type="EMBL" id="JACCCO010000001">
    <property type="protein sequence ID" value="NYF38266.1"/>
    <property type="molecule type" value="Genomic_DNA"/>
</dbReference>
<dbReference type="SUPFAM" id="SSF55961">
    <property type="entry name" value="Bet v1-like"/>
    <property type="match status" value="1"/>
</dbReference>
<feature type="domain" description="Activator of Hsp90 ATPase homologue 1/2-like C-terminal" evidence="2">
    <location>
        <begin position="12"/>
        <end position="149"/>
    </location>
</feature>
<evidence type="ECO:0000256" key="1">
    <source>
        <dbReference type="ARBA" id="ARBA00006817"/>
    </source>
</evidence>
<name>A0A852US57_9ACTN</name>